<keyword evidence="3" id="KW-1185">Reference proteome</keyword>
<organism evidence="2 3">
    <name type="scientific">Natrinema salsiterrestre</name>
    <dbReference type="NCBI Taxonomy" id="2950540"/>
    <lineage>
        <taxon>Archaea</taxon>
        <taxon>Methanobacteriati</taxon>
        <taxon>Methanobacteriota</taxon>
        <taxon>Stenosarchaea group</taxon>
        <taxon>Halobacteria</taxon>
        <taxon>Halobacteriales</taxon>
        <taxon>Natrialbaceae</taxon>
        <taxon>Natrinema</taxon>
    </lineage>
</organism>
<reference evidence="2" key="1">
    <citation type="submission" date="2022-06" db="EMBL/GenBank/DDBJ databases">
        <title>Natrinema sp. a new haloarchaeum isolate from saline soil.</title>
        <authorList>
            <person name="Strakova D."/>
            <person name="Galisteo C."/>
            <person name="Sanchez-Porro C."/>
            <person name="Ventosa A."/>
        </authorList>
    </citation>
    <scope>NUCLEOTIDE SEQUENCE</scope>
    <source>
        <strain evidence="2">S1CR25-10</strain>
    </source>
</reference>
<accession>A0A9Q4Q060</accession>
<proteinExistence type="predicted"/>
<feature type="compositionally biased region" description="Polar residues" evidence="1">
    <location>
        <begin position="333"/>
        <end position="343"/>
    </location>
</feature>
<evidence type="ECO:0000256" key="1">
    <source>
        <dbReference type="SAM" id="MobiDB-lite"/>
    </source>
</evidence>
<dbReference type="RefSeq" id="WP_277521557.1">
    <property type="nucleotide sequence ID" value="NZ_JAMQOT010000003.1"/>
</dbReference>
<sequence>MSSTTTLLGTFVAVFVLIVGAVSVGGLVVHDGTPQPAEVDTDHWDSETIVPEQAPDGGEIEMDSTESGKTIVIHAGSSSTSSFGMGQPIPVRDDGSDHRLSVGSLGGVDRDVNPLVSTLVENGHEVVFYDGGPTSNVKLSQTLEDADAFLTVGSATYTPTERNTLEQFIDSGGRTLIVSNPGSTGDTAQIASAGGLYTDAGYLYNLEENDNNHLGVYAEPTGDSSLTEGVDRVVLRGATPVGASSGEPALEAINGTTLSTTREAGTYGVAARNDNVAVIGDESFLTPENVHRVDNDVLAGNLADFLVAGQEPNTDFGNDSGVGGPNRPPMTQPPQSGQTADSS</sequence>
<gene>
    <name evidence="2" type="ORF">NDI89_10650</name>
</gene>
<dbReference type="Proteomes" id="UP001154061">
    <property type="component" value="Unassembled WGS sequence"/>
</dbReference>
<comment type="caution">
    <text evidence="2">The sequence shown here is derived from an EMBL/GenBank/DDBJ whole genome shotgun (WGS) entry which is preliminary data.</text>
</comment>
<name>A0A9Q4Q060_9EURY</name>
<feature type="region of interest" description="Disordered" evidence="1">
    <location>
        <begin position="309"/>
        <end position="343"/>
    </location>
</feature>
<evidence type="ECO:0000313" key="2">
    <source>
        <dbReference type="EMBL" id="MDF9746040.1"/>
    </source>
</evidence>
<protein>
    <recommendedName>
        <fullName evidence="4">GATase domain protein</fullName>
    </recommendedName>
</protein>
<evidence type="ECO:0008006" key="4">
    <source>
        <dbReference type="Google" id="ProtNLM"/>
    </source>
</evidence>
<dbReference type="EMBL" id="JAMQOT010000003">
    <property type="protein sequence ID" value="MDF9746040.1"/>
    <property type="molecule type" value="Genomic_DNA"/>
</dbReference>
<evidence type="ECO:0000313" key="3">
    <source>
        <dbReference type="Proteomes" id="UP001154061"/>
    </source>
</evidence>
<dbReference type="AlphaFoldDB" id="A0A9Q4Q060"/>